<keyword evidence="3" id="KW-1185">Reference proteome</keyword>
<evidence type="ECO:0008006" key="4">
    <source>
        <dbReference type="Google" id="ProtNLM"/>
    </source>
</evidence>
<sequence>MRKLQLFALLLAIFSVSVCKADPGPSKTFTAEVYQHLQSLPLKLKEELKFQVKFSLNTSNEIEIISVGSDDPYVNHVIKKRLEGKKMRTLLDPSIKEYKLPISIQL</sequence>
<organism evidence="2 3">
    <name type="scientific">Salegentibacter chungangensis</name>
    <dbReference type="NCBI Taxonomy" id="1335724"/>
    <lineage>
        <taxon>Bacteria</taxon>
        <taxon>Pseudomonadati</taxon>
        <taxon>Bacteroidota</taxon>
        <taxon>Flavobacteriia</taxon>
        <taxon>Flavobacteriales</taxon>
        <taxon>Flavobacteriaceae</taxon>
        <taxon>Salegentibacter</taxon>
    </lineage>
</organism>
<dbReference type="Proteomes" id="UP001597131">
    <property type="component" value="Unassembled WGS sequence"/>
</dbReference>
<proteinExistence type="predicted"/>
<evidence type="ECO:0000313" key="2">
    <source>
        <dbReference type="EMBL" id="MFD1095454.1"/>
    </source>
</evidence>
<gene>
    <name evidence="2" type="ORF">ACFQ3Q_06825</name>
</gene>
<name>A0ABW3NSX1_9FLAO</name>
<protein>
    <recommendedName>
        <fullName evidence="4">TonB C-terminal domain-containing protein</fullName>
    </recommendedName>
</protein>
<evidence type="ECO:0000256" key="1">
    <source>
        <dbReference type="SAM" id="SignalP"/>
    </source>
</evidence>
<comment type="caution">
    <text evidence="2">The sequence shown here is derived from an EMBL/GenBank/DDBJ whole genome shotgun (WGS) entry which is preliminary data.</text>
</comment>
<feature type="signal peptide" evidence="1">
    <location>
        <begin position="1"/>
        <end position="21"/>
    </location>
</feature>
<keyword evidence="1" id="KW-0732">Signal</keyword>
<feature type="chain" id="PRO_5047501883" description="TonB C-terminal domain-containing protein" evidence="1">
    <location>
        <begin position="22"/>
        <end position="106"/>
    </location>
</feature>
<dbReference type="RefSeq" id="WP_380744203.1">
    <property type="nucleotide sequence ID" value="NZ_JBHTLI010000001.1"/>
</dbReference>
<dbReference type="EMBL" id="JBHTLI010000001">
    <property type="protein sequence ID" value="MFD1095454.1"/>
    <property type="molecule type" value="Genomic_DNA"/>
</dbReference>
<evidence type="ECO:0000313" key="3">
    <source>
        <dbReference type="Proteomes" id="UP001597131"/>
    </source>
</evidence>
<reference evidence="3" key="1">
    <citation type="journal article" date="2019" name="Int. J. Syst. Evol. Microbiol.">
        <title>The Global Catalogue of Microorganisms (GCM) 10K type strain sequencing project: providing services to taxonomists for standard genome sequencing and annotation.</title>
        <authorList>
            <consortium name="The Broad Institute Genomics Platform"/>
            <consortium name="The Broad Institute Genome Sequencing Center for Infectious Disease"/>
            <person name="Wu L."/>
            <person name="Ma J."/>
        </authorList>
    </citation>
    <scope>NUCLEOTIDE SEQUENCE [LARGE SCALE GENOMIC DNA]</scope>
    <source>
        <strain evidence="3">CCUG 64793</strain>
    </source>
</reference>
<accession>A0ABW3NSX1</accession>